<evidence type="ECO:0000256" key="1">
    <source>
        <dbReference type="SAM" id="Coils"/>
    </source>
</evidence>
<organism evidence="3 4">
    <name type="scientific">Hanseniaspora uvarum</name>
    <name type="common">Yeast</name>
    <name type="synonym">Kloeckera apiculata</name>
    <dbReference type="NCBI Taxonomy" id="29833"/>
    <lineage>
        <taxon>Eukaryota</taxon>
        <taxon>Fungi</taxon>
        <taxon>Dikarya</taxon>
        <taxon>Ascomycota</taxon>
        <taxon>Saccharomycotina</taxon>
        <taxon>Saccharomycetes</taxon>
        <taxon>Saccharomycodales</taxon>
        <taxon>Saccharomycodaceae</taxon>
        <taxon>Hanseniaspora</taxon>
    </lineage>
</organism>
<evidence type="ECO:0000313" key="3">
    <source>
        <dbReference type="EMBL" id="OEJ90380.1"/>
    </source>
</evidence>
<feature type="coiled-coil region" evidence="1">
    <location>
        <begin position="156"/>
        <end position="189"/>
    </location>
</feature>
<keyword evidence="2" id="KW-0472">Membrane</keyword>
<dbReference type="EMBL" id="LPNN01000003">
    <property type="protein sequence ID" value="OEJ90380.1"/>
    <property type="molecule type" value="Genomic_DNA"/>
</dbReference>
<evidence type="ECO:0000313" key="4">
    <source>
        <dbReference type="Proteomes" id="UP000095358"/>
    </source>
</evidence>
<comment type="caution">
    <text evidence="3">The sequence shown here is derived from an EMBL/GenBank/DDBJ whole genome shotgun (WGS) entry which is preliminary data.</text>
</comment>
<sequence>MMLGSIRNRVFHNFNKTNIRNFHASYRNLYAKETSTSKITKKDLEEIKDWEDLMKLESFDGIPTKQLEEIMKRKALKMQYKMNPDKPIKTESQLELEYMKELKQAEEAQRNEQWTIFKARYKWSFVNWIVCIFIGYYMAKAVSLEINYHINEEIYKERLSKKIQEFEEFKESQLKEKALEEQADKTTKRKWIFGLW</sequence>
<dbReference type="Proteomes" id="UP000095358">
    <property type="component" value="Unassembled WGS sequence"/>
</dbReference>
<keyword evidence="2" id="KW-1133">Transmembrane helix</keyword>
<dbReference type="OrthoDB" id="3972663at2759"/>
<feature type="transmembrane region" description="Helical" evidence="2">
    <location>
        <begin position="121"/>
        <end position="139"/>
    </location>
</feature>
<keyword evidence="4" id="KW-1185">Reference proteome</keyword>
<proteinExistence type="predicted"/>
<keyword evidence="1" id="KW-0175">Coiled coil</keyword>
<accession>A0A1E5RTZ0</accession>
<protein>
    <submittedName>
        <fullName evidence="3">Uncharacterized protein</fullName>
    </submittedName>
</protein>
<dbReference type="AlphaFoldDB" id="A0A1E5RTZ0"/>
<reference evidence="4" key="1">
    <citation type="journal article" date="2016" name="Genome Announc.">
        <title>Genome sequences of three species of Hanseniaspora isolated from spontaneous wine fermentations.</title>
        <authorList>
            <person name="Sternes P.R."/>
            <person name="Lee D."/>
            <person name="Kutyna D.R."/>
            <person name="Borneman A.R."/>
        </authorList>
    </citation>
    <scope>NUCLEOTIDE SEQUENCE [LARGE SCALE GENOMIC DNA]</scope>
    <source>
        <strain evidence="4">AWRI3580</strain>
    </source>
</reference>
<keyword evidence="2" id="KW-0812">Transmembrane</keyword>
<dbReference type="VEuPathDB" id="FungiDB:AWRI3580_g1227"/>
<name>A0A1E5RTZ0_HANUV</name>
<evidence type="ECO:0000256" key="2">
    <source>
        <dbReference type="SAM" id="Phobius"/>
    </source>
</evidence>
<gene>
    <name evidence="3" type="ORF">AWRI3580_g1227</name>
</gene>